<gene>
    <name evidence="1" type="ORF">SAMN05421544_10597</name>
</gene>
<dbReference type="STRING" id="1071918.SAMN05421544_10597"/>
<protein>
    <recommendedName>
        <fullName evidence="3">Tellurite resistance protein TerB</fullName>
    </recommendedName>
</protein>
<dbReference type="InterPro" id="IPR029024">
    <property type="entry name" value="TerB-like"/>
</dbReference>
<reference evidence="1 2" key="1">
    <citation type="submission" date="2016-10" db="EMBL/GenBank/DDBJ databases">
        <authorList>
            <person name="de Groot N.N."/>
        </authorList>
    </citation>
    <scope>NUCLEOTIDE SEQUENCE [LARGE SCALE GENOMIC DNA]</scope>
    <source>
        <strain evidence="1 2">DSM 24015</strain>
    </source>
</reference>
<evidence type="ECO:0000313" key="2">
    <source>
        <dbReference type="Proteomes" id="UP000198517"/>
    </source>
</evidence>
<evidence type="ECO:0008006" key="3">
    <source>
        <dbReference type="Google" id="ProtNLM"/>
    </source>
</evidence>
<dbReference type="EMBL" id="FNAS01000005">
    <property type="protein sequence ID" value="SDE24223.1"/>
    <property type="molecule type" value="Genomic_DNA"/>
</dbReference>
<name>A0A1G7BB26_9FLAO</name>
<keyword evidence="2" id="KW-1185">Reference proteome</keyword>
<dbReference type="Proteomes" id="UP000198517">
    <property type="component" value="Unassembled WGS sequence"/>
</dbReference>
<dbReference type="CDD" id="cd07177">
    <property type="entry name" value="terB_like"/>
    <property type="match status" value="1"/>
</dbReference>
<accession>A0A1G7BB26</accession>
<sequence length="133" mass="15834">MNQKMKNHVVNLYMIALSDGHFAPEELETILKIGEEKGFTKEDFEKMIAQPGIEFYIPEEFMEKVKLLYDFVKVILSDEKIEDEEVRSFMRFCKKFGFEEEQSNALFEWLVELAKQDLPTEELEKEIKKQIQD</sequence>
<dbReference type="AlphaFoldDB" id="A0A1G7BB26"/>
<organism evidence="1 2">
    <name type="scientific">Riemerella columbipharyngis</name>
    <dbReference type="NCBI Taxonomy" id="1071918"/>
    <lineage>
        <taxon>Bacteria</taxon>
        <taxon>Pseudomonadati</taxon>
        <taxon>Bacteroidota</taxon>
        <taxon>Flavobacteriia</taxon>
        <taxon>Flavobacteriales</taxon>
        <taxon>Weeksellaceae</taxon>
        <taxon>Riemerella</taxon>
    </lineage>
</organism>
<proteinExistence type="predicted"/>
<evidence type="ECO:0000313" key="1">
    <source>
        <dbReference type="EMBL" id="SDE24223.1"/>
    </source>
</evidence>
<dbReference type="Gene3D" id="1.10.3680.10">
    <property type="entry name" value="TerB-like"/>
    <property type="match status" value="1"/>
</dbReference>
<dbReference type="SUPFAM" id="SSF158682">
    <property type="entry name" value="TerB-like"/>
    <property type="match status" value="1"/>
</dbReference>